<feature type="coiled-coil region" evidence="1">
    <location>
        <begin position="245"/>
        <end position="387"/>
    </location>
</feature>
<gene>
    <name evidence="3" type="ORF">EGYM00163_LOCUS1445</name>
</gene>
<feature type="coiled-coil region" evidence="1">
    <location>
        <begin position="10"/>
        <end position="44"/>
    </location>
</feature>
<evidence type="ECO:0000313" key="3">
    <source>
        <dbReference type="EMBL" id="CAE0790331.1"/>
    </source>
</evidence>
<keyword evidence="1" id="KW-0175">Coiled coil</keyword>
<proteinExistence type="predicted"/>
<organism evidence="3">
    <name type="scientific">Eutreptiella gymnastica</name>
    <dbReference type="NCBI Taxonomy" id="73025"/>
    <lineage>
        <taxon>Eukaryota</taxon>
        <taxon>Discoba</taxon>
        <taxon>Euglenozoa</taxon>
        <taxon>Euglenida</taxon>
        <taxon>Spirocuta</taxon>
        <taxon>Euglenophyceae</taxon>
        <taxon>Eutreptiales</taxon>
        <taxon>Eutreptiaceae</taxon>
        <taxon>Eutreptiella</taxon>
    </lineage>
</organism>
<evidence type="ECO:0000256" key="1">
    <source>
        <dbReference type="SAM" id="Coils"/>
    </source>
</evidence>
<dbReference type="AlphaFoldDB" id="A0A7S4C9P8"/>
<reference evidence="3" key="1">
    <citation type="submission" date="2021-01" db="EMBL/GenBank/DDBJ databases">
        <authorList>
            <person name="Corre E."/>
            <person name="Pelletier E."/>
            <person name="Niang G."/>
            <person name="Scheremetjew M."/>
            <person name="Finn R."/>
            <person name="Kale V."/>
            <person name="Holt S."/>
            <person name="Cochrane G."/>
            <person name="Meng A."/>
            <person name="Brown T."/>
            <person name="Cohen L."/>
        </authorList>
    </citation>
    <scope>NUCLEOTIDE SEQUENCE</scope>
    <source>
        <strain evidence="3">CCMP1594</strain>
    </source>
</reference>
<name>A0A7S4C9P8_9EUGL</name>
<protein>
    <submittedName>
        <fullName evidence="3">Uncharacterized protein</fullName>
    </submittedName>
</protein>
<sequence>MREQMIFRCQAREEAQVRRLRDRIQALQTQLIESEQAKQDLAALHKAARAEASELALMLKVAKNRLAAYRAPKGDDQAEPWDEGNEVANYYQQKAEAAETQLEQVRRQQQRVLAPLREKAVQLQEHSAGVARGLQEILQATCGQIVDDVQRAFDTADIAAWIERPPCDRAHTSPEMLAAYEACLKTLGHVVSNAAESAGFRCDGLEVEEPLDRADGEGGMRDALNVLSRLTAGLRKVHMVWVGNLQKAEAEHGRARHECGRLAQRCGDLEDELRQAREAAAAAKAEVAEAAAANAPLHEVIEGQRLQLAGQRKELERLNRKAHDAERQAARHKEEMEREMARKAAAPALEAPLKAAERALEASQTELQSVKQELQAAQVEVETLKLGRPCADASTMAHDPESGASCYDCTPADAFPRLCRTCQKPLPYGPHLPHRPLEMAQTVAVANVLVEVNADMDQEKRDLRTLGEKRGKLTEAVAVEYLHEWQQKRLAKLGRRQKVLQECFQILKGTFLGSPTGFSRFPPMKPVTPRTPQSVAWQVAHGSSPRFRNPGRARPRASIDPAA</sequence>
<feature type="region of interest" description="Disordered" evidence="2">
    <location>
        <begin position="541"/>
        <end position="563"/>
    </location>
</feature>
<accession>A0A7S4C9P8</accession>
<dbReference type="EMBL" id="HBJA01004411">
    <property type="protein sequence ID" value="CAE0790331.1"/>
    <property type="molecule type" value="Transcribed_RNA"/>
</dbReference>
<evidence type="ECO:0000256" key="2">
    <source>
        <dbReference type="SAM" id="MobiDB-lite"/>
    </source>
</evidence>